<dbReference type="Gene3D" id="3.10.290.10">
    <property type="entry name" value="RNA-binding S4 domain"/>
    <property type="match status" value="1"/>
</dbReference>
<dbReference type="InterPro" id="IPR014729">
    <property type="entry name" value="Rossmann-like_a/b/a_fold"/>
</dbReference>
<evidence type="ECO:0000256" key="5">
    <source>
        <dbReference type="ARBA" id="ARBA00022840"/>
    </source>
</evidence>
<evidence type="ECO:0000256" key="11">
    <source>
        <dbReference type="PROSITE-ProRule" id="PRU00182"/>
    </source>
</evidence>
<keyword evidence="8 10" id="KW-0030">Aminoacyl-tRNA synthetase</keyword>
<dbReference type="GO" id="GO:0004831">
    <property type="term" value="F:tyrosine-tRNA ligase activity"/>
    <property type="evidence" value="ECO:0007669"/>
    <property type="project" value="UniProtKB-UniRule"/>
</dbReference>
<evidence type="ECO:0000256" key="7">
    <source>
        <dbReference type="ARBA" id="ARBA00022917"/>
    </source>
</evidence>
<keyword evidence="2 10" id="KW-0963">Cytoplasm</keyword>
<dbReference type="AlphaFoldDB" id="A0A1I6ICY7"/>
<dbReference type="HAMAP" id="MF_02007">
    <property type="entry name" value="Tyr_tRNA_synth_type2"/>
    <property type="match status" value="1"/>
</dbReference>
<evidence type="ECO:0000256" key="8">
    <source>
        <dbReference type="ARBA" id="ARBA00023146"/>
    </source>
</evidence>
<dbReference type="CDD" id="cd00805">
    <property type="entry name" value="TyrRS_core"/>
    <property type="match status" value="1"/>
</dbReference>
<organism evidence="12 13">
    <name type="scientific">Anaeromicropila populeti</name>
    <dbReference type="NCBI Taxonomy" id="37658"/>
    <lineage>
        <taxon>Bacteria</taxon>
        <taxon>Bacillati</taxon>
        <taxon>Bacillota</taxon>
        <taxon>Clostridia</taxon>
        <taxon>Lachnospirales</taxon>
        <taxon>Lachnospiraceae</taxon>
        <taxon>Anaeromicropila</taxon>
    </lineage>
</organism>
<dbReference type="Proteomes" id="UP000199659">
    <property type="component" value="Unassembled WGS sequence"/>
</dbReference>
<dbReference type="InterPro" id="IPR001412">
    <property type="entry name" value="aa-tRNA-synth_I_CS"/>
</dbReference>
<dbReference type="GO" id="GO:0006437">
    <property type="term" value="P:tyrosyl-tRNA aminoacylation"/>
    <property type="evidence" value="ECO:0007669"/>
    <property type="project" value="UniProtKB-UniRule"/>
</dbReference>
<dbReference type="EC" id="6.1.1.1" evidence="10"/>
<dbReference type="GO" id="GO:0005524">
    <property type="term" value="F:ATP binding"/>
    <property type="evidence" value="ECO:0007669"/>
    <property type="project" value="UniProtKB-UniRule"/>
</dbReference>
<dbReference type="InterPro" id="IPR036986">
    <property type="entry name" value="S4_RNA-bd_sf"/>
</dbReference>
<evidence type="ECO:0000256" key="1">
    <source>
        <dbReference type="ARBA" id="ARBA00011738"/>
    </source>
</evidence>
<keyword evidence="6 11" id="KW-0694">RNA-binding</keyword>
<accession>A0A1I6ICY7</accession>
<comment type="similarity">
    <text evidence="10">Belongs to the class-I aminoacyl-tRNA synthetase family. TyrS type 2 subfamily.</text>
</comment>
<comment type="subunit">
    <text evidence="1 10">Homodimer.</text>
</comment>
<feature type="short sequence motif" description="'HIGH' region" evidence="10">
    <location>
        <begin position="46"/>
        <end position="55"/>
    </location>
</feature>
<comment type="function">
    <text evidence="10">Catalyzes the attachment of tyrosine to tRNA(Tyr) in a two-step reaction: tyrosine is first activated by ATP to form Tyr-AMP and then transferred to the acceptor end of tRNA(Tyr).</text>
</comment>
<dbReference type="OrthoDB" id="9804243at2"/>
<reference evidence="12 13" key="1">
    <citation type="submission" date="2016-10" db="EMBL/GenBank/DDBJ databases">
        <authorList>
            <person name="de Groot N.N."/>
        </authorList>
    </citation>
    <scope>NUCLEOTIDE SEQUENCE [LARGE SCALE GENOMIC DNA]</scope>
    <source>
        <strain evidence="12 13">743A</strain>
    </source>
</reference>
<dbReference type="GO" id="GO:0003723">
    <property type="term" value="F:RNA binding"/>
    <property type="evidence" value="ECO:0007669"/>
    <property type="project" value="UniProtKB-KW"/>
</dbReference>
<evidence type="ECO:0000256" key="6">
    <source>
        <dbReference type="ARBA" id="ARBA00022884"/>
    </source>
</evidence>
<dbReference type="Pfam" id="PF00579">
    <property type="entry name" value="tRNA-synt_1b"/>
    <property type="match status" value="1"/>
</dbReference>
<dbReference type="InterPro" id="IPR002305">
    <property type="entry name" value="aa-tRNA-synth_Ic"/>
</dbReference>
<dbReference type="InterPro" id="IPR002307">
    <property type="entry name" value="Tyr-tRNA-ligase"/>
</dbReference>
<evidence type="ECO:0000256" key="3">
    <source>
        <dbReference type="ARBA" id="ARBA00022598"/>
    </source>
</evidence>
<keyword evidence="7 10" id="KW-0648">Protein biosynthesis</keyword>
<dbReference type="SUPFAM" id="SSF52374">
    <property type="entry name" value="Nucleotidylyl transferase"/>
    <property type="match status" value="1"/>
</dbReference>
<gene>
    <name evidence="10" type="primary">tyrS</name>
    <name evidence="12" type="ORF">SAMN05661086_00698</name>
</gene>
<evidence type="ECO:0000256" key="2">
    <source>
        <dbReference type="ARBA" id="ARBA00022490"/>
    </source>
</evidence>
<dbReference type="NCBIfam" id="TIGR00234">
    <property type="entry name" value="tyrS"/>
    <property type="match status" value="1"/>
</dbReference>
<feature type="short sequence motif" description="'KMSKS' region" evidence="10">
    <location>
        <begin position="230"/>
        <end position="234"/>
    </location>
</feature>
<comment type="catalytic activity">
    <reaction evidence="9 10">
        <text>tRNA(Tyr) + L-tyrosine + ATP = L-tyrosyl-tRNA(Tyr) + AMP + diphosphate + H(+)</text>
        <dbReference type="Rhea" id="RHEA:10220"/>
        <dbReference type="Rhea" id="RHEA-COMP:9706"/>
        <dbReference type="Rhea" id="RHEA-COMP:9707"/>
        <dbReference type="ChEBI" id="CHEBI:15378"/>
        <dbReference type="ChEBI" id="CHEBI:30616"/>
        <dbReference type="ChEBI" id="CHEBI:33019"/>
        <dbReference type="ChEBI" id="CHEBI:58315"/>
        <dbReference type="ChEBI" id="CHEBI:78442"/>
        <dbReference type="ChEBI" id="CHEBI:78536"/>
        <dbReference type="ChEBI" id="CHEBI:456215"/>
        <dbReference type="EC" id="6.1.1.1"/>
    </reaction>
</comment>
<dbReference type="InterPro" id="IPR024088">
    <property type="entry name" value="Tyr-tRNA-ligase_bac-type"/>
</dbReference>
<dbReference type="GO" id="GO:0005829">
    <property type="term" value="C:cytosol"/>
    <property type="evidence" value="ECO:0007669"/>
    <property type="project" value="TreeGrafter"/>
</dbReference>
<protein>
    <recommendedName>
        <fullName evidence="10">Tyrosine--tRNA ligase</fullName>
        <ecNumber evidence="10">6.1.1.1</ecNumber>
    </recommendedName>
    <alternativeName>
        <fullName evidence="10">Tyrosyl-tRNA synthetase</fullName>
        <shortName evidence="10">TyrRS</shortName>
    </alternativeName>
</protein>
<sequence length="403" mass="46059">MLTPKEQIKIICKGVHQCVNQEELLVKLKKSYDKKEPLTIKLGLDPSAPDIHLGHAVVLRKIRQMQELGHQAVIIIGDFTGKIGDPTGKSKGRIALTDEKVKENAHTYCEQIFKILDKEKTIVRFNSDWLAKLTFEDIIKLAATSTVARMLEREDFKNRYKNSVPIGLHEFLYPLMQAYDSVEVKADIELGGTDQTFNILMGRTLQKAMGVEQQIALFMPILEGIDGVEKMSKSLGNYIGISEPAEIMFKKVMEVPDNLIMKYFELATDEHPNEIDKVQEELSNGTNPRDIKFRLAKVITSLYHTEDELQKAISYYEMAFSKKAIPHDIPILLLEDEKDILRDIISKLIEMDYVKSKSEFIRLIKQGGIQINGEKIEEDELNRVLINEDVIKIGKKKFIKINK</sequence>
<evidence type="ECO:0000313" key="13">
    <source>
        <dbReference type="Proteomes" id="UP000199659"/>
    </source>
</evidence>
<proteinExistence type="inferred from homology"/>
<keyword evidence="5 10" id="KW-0067">ATP-binding</keyword>
<keyword evidence="13" id="KW-1185">Reference proteome</keyword>
<evidence type="ECO:0000313" key="12">
    <source>
        <dbReference type="EMBL" id="SFR64484.1"/>
    </source>
</evidence>
<dbReference type="PROSITE" id="PS50889">
    <property type="entry name" value="S4"/>
    <property type="match status" value="1"/>
</dbReference>
<dbReference type="PANTHER" id="PTHR11766">
    <property type="entry name" value="TYROSYL-TRNA SYNTHETASE"/>
    <property type="match status" value="1"/>
</dbReference>
<dbReference type="PRINTS" id="PR01040">
    <property type="entry name" value="TRNASYNTHTYR"/>
</dbReference>
<evidence type="ECO:0000256" key="10">
    <source>
        <dbReference type="HAMAP-Rule" id="MF_02007"/>
    </source>
</evidence>
<comment type="subcellular location">
    <subcellularLocation>
        <location evidence="10">Cytoplasm</location>
    </subcellularLocation>
</comment>
<keyword evidence="4 10" id="KW-0547">Nucleotide-binding</keyword>
<dbReference type="SUPFAM" id="SSF55174">
    <property type="entry name" value="Alpha-L RNA-binding motif"/>
    <property type="match status" value="1"/>
</dbReference>
<dbReference type="EMBL" id="FOYZ01000002">
    <property type="protein sequence ID" value="SFR64484.1"/>
    <property type="molecule type" value="Genomic_DNA"/>
</dbReference>
<evidence type="ECO:0000256" key="9">
    <source>
        <dbReference type="ARBA" id="ARBA00048248"/>
    </source>
</evidence>
<dbReference type="InterPro" id="IPR024108">
    <property type="entry name" value="Tyr-tRNA-ligase_bac_2"/>
</dbReference>
<keyword evidence="3 10" id="KW-0436">Ligase</keyword>
<dbReference type="Gene3D" id="3.40.50.620">
    <property type="entry name" value="HUPs"/>
    <property type="match status" value="1"/>
</dbReference>
<dbReference type="STRING" id="37658.SAMN05661086_00698"/>
<dbReference type="RefSeq" id="WP_092559306.1">
    <property type="nucleotide sequence ID" value="NZ_FOYZ01000002.1"/>
</dbReference>
<dbReference type="FunFam" id="3.40.50.620:FF:000061">
    <property type="entry name" value="Tyrosine--tRNA ligase"/>
    <property type="match status" value="1"/>
</dbReference>
<feature type="binding site" evidence="10">
    <location>
        <position position="233"/>
    </location>
    <ligand>
        <name>ATP</name>
        <dbReference type="ChEBI" id="CHEBI:30616"/>
    </ligand>
</feature>
<dbReference type="Gene3D" id="1.10.240.10">
    <property type="entry name" value="Tyrosyl-Transfer RNA Synthetase"/>
    <property type="match status" value="1"/>
</dbReference>
<dbReference type="PROSITE" id="PS00178">
    <property type="entry name" value="AA_TRNA_LIGASE_I"/>
    <property type="match status" value="1"/>
</dbReference>
<name>A0A1I6ICY7_9FIRM</name>
<evidence type="ECO:0000256" key="4">
    <source>
        <dbReference type="ARBA" id="ARBA00022741"/>
    </source>
</evidence>
<dbReference type="PANTHER" id="PTHR11766:SF1">
    <property type="entry name" value="TYROSINE--TRNA LIGASE"/>
    <property type="match status" value="1"/>
</dbReference>